<accession>A0AAJ1HRV3</accession>
<sequence length="70" mass="7619">MLYFGIDVFSKNNMIMVSRKCIAAKPATDFLNIVNIALSKVTVDPILGTKLLAALIITSCQITTIISVNF</sequence>
<evidence type="ECO:0000313" key="2">
    <source>
        <dbReference type="Proteomes" id="UP001218021"/>
    </source>
</evidence>
<dbReference type="AlphaFoldDB" id="A0AAJ1HRV3"/>
<organism evidence="1 2">
    <name type="scientific">Limosilactobacillus mucosae</name>
    <name type="common">Lactobacillus mucosae</name>
    <dbReference type="NCBI Taxonomy" id="97478"/>
    <lineage>
        <taxon>Bacteria</taxon>
        <taxon>Bacillati</taxon>
        <taxon>Bacillota</taxon>
        <taxon>Bacilli</taxon>
        <taxon>Lactobacillales</taxon>
        <taxon>Lactobacillaceae</taxon>
        <taxon>Limosilactobacillus</taxon>
    </lineage>
</organism>
<dbReference type="EMBL" id="JAQOND010000031">
    <property type="protein sequence ID" value="MDC2828332.1"/>
    <property type="molecule type" value="Genomic_DNA"/>
</dbReference>
<dbReference type="Proteomes" id="UP001218021">
    <property type="component" value="Unassembled WGS sequence"/>
</dbReference>
<proteinExistence type="predicted"/>
<gene>
    <name evidence="1" type="ORF">PO158_08580</name>
</gene>
<protein>
    <submittedName>
        <fullName evidence="1">Uncharacterized protein</fullName>
    </submittedName>
</protein>
<reference evidence="1" key="1">
    <citation type="submission" date="2023-01" db="EMBL/GenBank/DDBJ databases">
        <title>Genome analysis of 13 Lactobacillus isolated from gut of wild boar.</title>
        <authorList>
            <person name="Papp P."/>
            <person name="Libisch B."/>
            <person name="Nagy T."/>
            <person name="Olasz F."/>
        </authorList>
    </citation>
    <scope>NUCLEOTIDE SEQUENCE</scope>
    <source>
        <strain evidence="1">F108</strain>
    </source>
</reference>
<name>A0AAJ1HRV3_LIMMU</name>
<dbReference type="RefSeq" id="WP_272208130.1">
    <property type="nucleotide sequence ID" value="NZ_JAQONC010000028.1"/>
</dbReference>
<evidence type="ECO:0000313" key="1">
    <source>
        <dbReference type="EMBL" id="MDC2828332.1"/>
    </source>
</evidence>
<comment type="caution">
    <text evidence="1">The sequence shown here is derived from an EMBL/GenBank/DDBJ whole genome shotgun (WGS) entry which is preliminary data.</text>
</comment>